<protein>
    <submittedName>
        <fullName evidence="3">Thiamine biosynthesis protein ThiF</fullName>
    </submittedName>
    <submittedName>
        <fullName evidence="4">tRNA threonylcarbamoyladenosine dehydratase</fullName>
    </submittedName>
</protein>
<dbReference type="AlphaFoldDB" id="A0A0K1NH36"/>
<feature type="domain" description="THIF-type NAD/FAD binding fold" evidence="2">
    <location>
        <begin position="8"/>
        <end position="159"/>
    </location>
</feature>
<feature type="compositionally biased region" description="Polar residues" evidence="1">
    <location>
        <begin position="200"/>
        <end position="225"/>
    </location>
</feature>
<evidence type="ECO:0000313" key="6">
    <source>
        <dbReference type="Proteomes" id="UP000682005"/>
    </source>
</evidence>
<dbReference type="EMBL" id="CP072370">
    <property type="protein sequence ID" value="QUB87339.1"/>
    <property type="molecule type" value="Genomic_DNA"/>
</dbReference>
<dbReference type="Proteomes" id="UP000060345">
    <property type="component" value="Chromosome 1"/>
</dbReference>
<dbReference type="KEGG" id="pfus:ADJ77_00510"/>
<dbReference type="Gene3D" id="3.40.50.720">
    <property type="entry name" value="NAD(P)-binding Rossmann-like Domain"/>
    <property type="match status" value="1"/>
</dbReference>
<dbReference type="SUPFAM" id="SSF69572">
    <property type="entry name" value="Activating enzymes of the ubiquitin-like proteins"/>
    <property type="match status" value="1"/>
</dbReference>
<evidence type="ECO:0000259" key="2">
    <source>
        <dbReference type="Pfam" id="PF00899"/>
    </source>
</evidence>
<evidence type="ECO:0000256" key="1">
    <source>
        <dbReference type="SAM" id="MobiDB-lite"/>
    </source>
</evidence>
<dbReference type="InterPro" id="IPR000594">
    <property type="entry name" value="ThiF_NAD_FAD-bd"/>
</dbReference>
<organism evidence="3 5">
    <name type="scientific">Prevotella fusca JCM 17724</name>
    <dbReference type="NCBI Taxonomy" id="1236517"/>
    <lineage>
        <taxon>Bacteria</taxon>
        <taxon>Pseudomonadati</taxon>
        <taxon>Bacteroidota</taxon>
        <taxon>Bacteroidia</taxon>
        <taxon>Bacteroidales</taxon>
        <taxon>Prevotellaceae</taxon>
        <taxon>Prevotella</taxon>
    </lineage>
</organism>
<dbReference type="PANTHER" id="PTHR43267">
    <property type="entry name" value="TRNA THREONYLCARBAMOYLADENOSINE DEHYDRATASE"/>
    <property type="match status" value="1"/>
</dbReference>
<reference evidence="3 5" key="1">
    <citation type="submission" date="2015-07" db="EMBL/GenBank/DDBJ databases">
        <authorList>
            <person name="Noorani M."/>
        </authorList>
    </citation>
    <scope>NUCLEOTIDE SEQUENCE [LARGE SCALE GENOMIC DNA]</scope>
    <source>
        <strain evidence="3 5">W1435</strain>
    </source>
</reference>
<feature type="region of interest" description="Disordered" evidence="1">
    <location>
        <begin position="194"/>
        <end position="225"/>
    </location>
</feature>
<reference evidence="4 6" key="2">
    <citation type="submission" date="2021-03" db="EMBL/GenBank/DDBJ databases">
        <title>Human Oral Microbial Genomes.</title>
        <authorList>
            <person name="Johnston C.D."/>
            <person name="Chen T."/>
            <person name="Dewhirst F.E."/>
        </authorList>
    </citation>
    <scope>NUCLEOTIDE SEQUENCE [LARGE SCALE GENOMIC DNA]</scope>
    <source>
        <strain evidence="4 6">W1435</strain>
    </source>
</reference>
<sequence>MQNQFSRTQMLLGKPAIDTLRGSRVAVFGVGGVGGYVVEVLARSGVGAIDIIDDDRVCPTNINRQILATTKTVGLYKVDVAEERIHAINPDCIVRKHPTFYLPETAGQFDFSLYDYVVDCIDTVKAKLDIICRCHSLDIPLLSCMGAAYKLDATQFRVTDLFKTINDPLAKVIRKKLRKTGIKHVKVVYSPEEPLESIGQGESSGLSDGNTSGDDMQVSTECRPVPSSNAWVPAAAGLIAGGEVVKDLINSARTMRIRPEDEAASEPARIARERAAMMLEESKRLKVTAGEGEGEA</sequence>
<dbReference type="GO" id="GO:0061504">
    <property type="term" value="P:cyclic threonylcarbamoyladenosine biosynthetic process"/>
    <property type="evidence" value="ECO:0007669"/>
    <property type="project" value="TreeGrafter"/>
</dbReference>
<evidence type="ECO:0000313" key="3">
    <source>
        <dbReference type="EMBL" id="AKU68394.1"/>
    </source>
</evidence>
<dbReference type="RefSeq" id="WP_025078714.1">
    <property type="nucleotide sequence ID" value="NZ_BAKO01000022.1"/>
</dbReference>
<dbReference type="EMBL" id="CP012074">
    <property type="protein sequence ID" value="AKU68394.1"/>
    <property type="molecule type" value="Genomic_DNA"/>
</dbReference>
<dbReference type="InterPro" id="IPR045886">
    <property type="entry name" value="ThiF/MoeB/HesA"/>
</dbReference>
<name>A0A0K1NH36_9BACT</name>
<dbReference type="eggNOG" id="COG1179">
    <property type="taxonomic scope" value="Bacteria"/>
</dbReference>
<dbReference type="CDD" id="cd00755">
    <property type="entry name" value="YgdL_like"/>
    <property type="match status" value="1"/>
</dbReference>
<dbReference type="Proteomes" id="UP000682005">
    <property type="component" value="Chromosome 1"/>
</dbReference>
<keyword evidence="6" id="KW-1185">Reference proteome</keyword>
<dbReference type="STRING" id="1236517.ADJ77_00510"/>
<gene>
    <name evidence="3" type="ORF">ADJ77_00510</name>
    <name evidence="4" type="ORF">J5A51_07660</name>
</gene>
<dbReference type="Pfam" id="PF00899">
    <property type="entry name" value="ThiF"/>
    <property type="match status" value="1"/>
</dbReference>
<dbReference type="GO" id="GO:0061503">
    <property type="term" value="F:tRNA threonylcarbamoyladenosine dehydratase"/>
    <property type="evidence" value="ECO:0007669"/>
    <property type="project" value="TreeGrafter"/>
</dbReference>
<evidence type="ECO:0000313" key="5">
    <source>
        <dbReference type="Proteomes" id="UP000060345"/>
    </source>
</evidence>
<dbReference type="InterPro" id="IPR035985">
    <property type="entry name" value="Ubiquitin-activating_enz"/>
</dbReference>
<dbReference type="PANTHER" id="PTHR43267:SF1">
    <property type="entry name" value="TRNA THREONYLCARBAMOYLADENOSINE DEHYDRATASE"/>
    <property type="match status" value="1"/>
</dbReference>
<evidence type="ECO:0000313" key="4">
    <source>
        <dbReference type="EMBL" id="QUB87339.1"/>
    </source>
</evidence>
<dbReference type="OrthoDB" id="9804150at2"/>
<accession>A0A0K1NH36</accession>
<dbReference type="GO" id="GO:0008641">
    <property type="term" value="F:ubiquitin-like modifier activating enzyme activity"/>
    <property type="evidence" value="ECO:0007669"/>
    <property type="project" value="InterPro"/>
</dbReference>
<proteinExistence type="predicted"/>